<dbReference type="GO" id="GO:0003677">
    <property type="term" value="F:DNA binding"/>
    <property type="evidence" value="ECO:0007669"/>
    <property type="project" value="UniProtKB-KW"/>
</dbReference>
<keyword evidence="1" id="KW-0238">DNA-binding</keyword>
<proteinExistence type="predicted"/>
<evidence type="ECO:0000313" key="1">
    <source>
        <dbReference type="EMBL" id="MDR6291438.1"/>
    </source>
</evidence>
<reference evidence="1 2" key="1">
    <citation type="submission" date="2023-07" db="EMBL/GenBank/DDBJ databases">
        <title>Sorghum-associated microbial communities from plants grown in Nebraska, USA.</title>
        <authorList>
            <person name="Schachtman D."/>
        </authorList>
    </citation>
    <scope>NUCLEOTIDE SEQUENCE [LARGE SCALE GENOMIC DNA]</scope>
    <source>
        <strain evidence="1 2">584</strain>
    </source>
</reference>
<protein>
    <submittedName>
        <fullName evidence="1">DNA-binding NarL/FixJ family response regulator</fullName>
    </submittedName>
</protein>
<comment type="caution">
    <text evidence="1">The sequence shown here is derived from an EMBL/GenBank/DDBJ whole genome shotgun (WGS) entry which is preliminary data.</text>
</comment>
<dbReference type="Proteomes" id="UP001262410">
    <property type="component" value="Unassembled WGS sequence"/>
</dbReference>
<name>A0ABU1JS58_9PROT</name>
<evidence type="ECO:0000313" key="2">
    <source>
        <dbReference type="Proteomes" id="UP001262410"/>
    </source>
</evidence>
<gene>
    <name evidence="1" type="ORF">E9232_003972</name>
</gene>
<dbReference type="RefSeq" id="WP_309796650.1">
    <property type="nucleotide sequence ID" value="NZ_JAVDPW010000007.1"/>
</dbReference>
<dbReference type="EMBL" id="JAVDPW010000007">
    <property type="protein sequence ID" value="MDR6291438.1"/>
    <property type="molecule type" value="Genomic_DNA"/>
</dbReference>
<accession>A0ABU1JS58</accession>
<sequence length="87" mass="9711">MTLTAIDAAVRQVEHLNQTLMALREQHAAAGVDESAWWKAPAGRLNEAGQRAIRQMFREGLPDSEIARRLKISSAAASSQRQKWLSR</sequence>
<keyword evidence="2" id="KW-1185">Reference proteome</keyword>
<organism evidence="1 2">
    <name type="scientific">Inquilinus ginsengisoli</name>
    <dbReference type="NCBI Taxonomy" id="363840"/>
    <lineage>
        <taxon>Bacteria</taxon>
        <taxon>Pseudomonadati</taxon>
        <taxon>Pseudomonadota</taxon>
        <taxon>Alphaproteobacteria</taxon>
        <taxon>Rhodospirillales</taxon>
        <taxon>Rhodospirillaceae</taxon>
        <taxon>Inquilinus</taxon>
    </lineage>
</organism>